<evidence type="ECO:0000256" key="2">
    <source>
        <dbReference type="ARBA" id="ARBA00010333"/>
    </source>
</evidence>
<comment type="similarity">
    <text evidence="2 4">Belongs to the bacterial solute-binding protein 3 family.</text>
</comment>
<reference evidence="8 9" key="1">
    <citation type="submission" date="2020-07" db="EMBL/GenBank/DDBJ databases">
        <title>Taxonomic revisions and descriptions of new bacterial species based on genomic comparisons in the high-G+C-content subgroup of the family Alcaligenaceae.</title>
        <authorList>
            <person name="Szabo A."/>
            <person name="Felfoldi T."/>
        </authorList>
    </citation>
    <scope>NUCLEOTIDE SEQUENCE [LARGE SCALE GENOMIC DNA]</scope>
    <source>
        <strain evidence="8 9">DSM 25264</strain>
    </source>
</reference>
<dbReference type="InterPro" id="IPR001320">
    <property type="entry name" value="Iontro_rcpt_C"/>
</dbReference>
<dbReference type="RefSeq" id="WP_129967907.1">
    <property type="nucleotide sequence ID" value="NZ_JACCEW010000001.1"/>
</dbReference>
<dbReference type="InterPro" id="IPR001638">
    <property type="entry name" value="Solute-binding_3/MltF_N"/>
</dbReference>
<dbReference type="Proteomes" id="UP000580517">
    <property type="component" value="Unassembled WGS sequence"/>
</dbReference>
<dbReference type="InterPro" id="IPR018313">
    <property type="entry name" value="SBP_3_CS"/>
</dbReference>
<dbReference type="SMART" id="SM00062">
    <property type="entry name" value="PBPb"/>
    <property type="match status" value="1"/>
</dbReference>
<gene>
    <name evidence="8" type="ORF">H0A68_03820</name>
</gene>
<dbReference type="EMBL" id="JACCEW010000001">
    <property type="protein sequence ID" value="NYT35988.1"/>
    <property type="molecule type" value="Genomic_DNA"/>
</dbReference>
<evidence type="ECO:0000313" key="8">
    <source>
        <dbReference type="EMBL" id="NYT35988.1"/>
    </source>
</evidence>
<comment type="subcellular location">
    <subcellularLocation>
        <location evidence="1">Cell envelope</location>
    </subcellularLocation>
</comment>
<feature type="chain" id="PRO_5032503941" evidence="5">
    <location>
        <begin position="26"/>
        <end position="248"/>
    </location>
</feature>
<proteinExistence type="inferred from homology"/>
<feature type="signal peptide" evidence="5">
    <location>
        <begin position="1"/>
        <end position="25"/>
    </location>
</feature>
<feature type="domain" description="Solute-binding protein family 3/N-terminal" evidence="6">
    <location>
        <begin position="29"/>
        <end position="246"/>
    </location>
</feature>
<feature type="domain" description="Ionotropic glutamate receptor C-terminal" evidence="7">
    <location>
        <begin position="29"/>
        <end position="245"/>
    </location>
</feature>
<dbReference type="GO" id="GO:0016020">
    <property type="term" value="C:membrane"/>
    <property type="evidence" value="ECO:0007669"/>
    <property type="project" value="InterPro"/>
</dbReference>
<evidence type="ECO:0000256" key="3">
    <source>
        <dbReference type="ARBA" id="ARBA00022729"/>
    </source>
</evidence>
<evidence type="ECO:0000256" key="5">
    <source>
        <dbReference type="SAM" id="SignalP"/>
    </source>
</evidence>
<dbReference type="GO" id="GO:0030313">
    <property type="term" value="C:cell envelope"/>
    <property type="evidence" value="ECO:0007669"/>
    <property type="project" value="UniProtKB-SubCell"/>
</dbReference>
<sequence length="248" mass="27026">MKTSKYLMSGLLAAALATLAPASQAAGDTIRIVTDPTFPPMEMTIDGKRTGFDIEMTEALAKAMGKTVAWTDIDFKGLIPAVLSGRADAAMSAIYITDKRKQAVDFTDSYYAGGLVVLTKDDSPIKTLKDLDGKRVTVQVGTKSVGYLQEHFPKVHRVEVEKNQEMFNLVGVGRADAAVTGKPAAKLYAQQNPGFKVLDEQITTEAYGIAVSKNEPELTKAFNQALKTIKENGEYDKLIQKWFEGKKP</sequence>
<accession>A0A853F846</accession>
<dbReference type="GO" id="GO:0015276">
    <property type="term" value="F:ligand-gated monoatomic ion channel activity"/>
    <property type="evidence" value="ECO:0007669"/>
    <property type="project" value="InterPro"/>
</dbReference>
<evidence type="ECO:0000259" key="7">
    <source>
        <dbReference type="SMART" id="SM00079"/>
    </source>
</evidence>
<keyword evidence="3 5" id="KW-0732">Signal</keyword>
<dbReference type="Pfam" id="PF00497">
    <property type="entry name" value="SBP_bac_3"/>
    <property type="match status" value="1"/>
</dbReference>
<dbReference type="SUPFAM" id="SSF53850">
    <property type="entry name" value="Periplasmic binding protein-like II"/>
    <property type="match status" value="1"/>
</dbReference>
<organism evidence="8 9">
    <name type="scientific">Allopusillimonas soli</name>
    <dbReference type="NCBI Taxonomy" id="659016"/>
    <lineage>
        <taxon>Bacteria</taxon>
        <taxon>Pseudomonadati</taxon>
        <taxon>Pseudomonadota</taxon>
        <taxon>Betaproteobacteria</taxon>
        <taxon>Burkholderiales</taxon>
        <taxon>Alcaligenaceae</taxon>
        <taxon>Allopusillimonas</taxon>
    </lineage>
</organism>
<keyword evidence="9" id="KW-1185">Reference proteome</keyword>
<evidence type="ECO:0000256" key="1">
    <source>
        <dbReference type="ARBA" id="ARBA00004196"/>
    </source>
</evidence>
<dbReference type="PANTHER" id="PTHR35936:SF38">
    <property type="entry name" value="GLUTAMINE-BINDING PERIPLASMIC PROTEIN"/>
    <property type="match status" value="1"/>
</dbReference>
<dbReference type="PROSITE" id="PS01039">
    <property type="entry name" value="SBP_BACTERIAL_3"/>
    <property type="match status" value="1"/>
</dbReference>
<dbReference type="SMART" id="SM00079">
    <property type="entry name" value="PBPe"/>
    <property type="match status" value="1"/>
</dbReference>
<dbReference type="OrthoDB" id="368476at2"/>
<comment type="caution">
    <text evidence="8">The sequence shown here is derived from an EMBL/GenBank/DDBJ whole genome shotgun (WGS) entry which is preliminary data.</text>
</comment>
<dbReference type="PANTHER" id="PTHR35936">
    <property type="entry name" value="MEMBRANE-BOUND LYTIC MUREIN TRANSGLYCOSYLASE F"/>
    <property type="match status" value="1"/>
</dbReference>
<dbReference type="Gene3D" id="3.40.190.10">
    <property type="entry name" value="Periplasmic binding protein-like II"/>
    <property type="match status" value="2"/>
</dbReference>
<protein>
    <submittedName>
        <fullName evidence="8">Transporter substrate-binding domain-containing protein</fullName>
    </submittedName>
</protein>
<dbReference type="AlphaFoldDB" id="A0A853F846"/>
<name>A0A853F846_9BURK</name>
<evidence type="ECO:0000256" key="4">
    <source>
        <dbReference type="RuleBase" id="RU003744"/>
    </source>
</evidence>
<evidence type="ECO:0000313" key="9">
    <source>
        <dbReference type="Proteomes" id="UP000580517"/>
    </source>
</evidence>
<evidence type="ECO:0000259" key="6">
    <source>
        <dbReference type="SMART" id="SM00062"/>
    </source>
</evidence>